<dbReference type="SUPFAM" id="SSF52172">
    <property type="entry name" value="CheY-like"/>
    <property type="match status" value="1"/>
</dbReference>
<accession>A0A266LV64</accession>
<dbReference type="SMART" id="SM00448">
    <property type="entry name" value="REC"/>
    <property type="match status" value="1"/>
</dbReference>
<dbReference type="InterPro" id="IPR011006">
    <property type="entry name" value="CheY-like_superfamily"/>
</dbReference>
<evidence type="ECO:0000313" key="5">
    <source>
        <dbReference type="Proteomes" id="UP000216113"/>
    </source>
</evidence>
<comment type="caution">
    <text evidence="4">The sequence shown here is derived from an EMBL/GenBank/DDBJ whole genome shotgun (WGS) entry which is preliminary data.</text>
</comment>
<dbReference type="PROSITE" id="PS50110">
    <property type="entry name" value="RESPONSE_REGULATORY"/>
    <property type="match status" value="1"/>
</dbReference>
<evidence type="ECO:0000256" key="1">
    <source>
        <dbReference type="ARBA" id="ARBA00022553"/>
    </source>
</evidence>
<dbReference type="AlphaFoldDB" id="A0A266LV64"/>
<gene>
    <name evidence="4" type="ORF">CJF43_09040</name>
</gene>
<name>A0A266LV64_PSEFR</name>
<dbReference type="InterPro" id="IPR050595">
    <property type="entry name" value="Bact_response_regulator"/>
</dbReference>
<evidence type="ECO:0000256" key="2">
    <source>
        <dbReference type="PROSITE-ProRule" id="PRU00169"/>
    </source>
</evidence>
<feature type="domain" description="Response regulatory" evidence="3">
    <location>
        <begin position="6"/>
        <end position="127"/>
    </location>
</feature>
<dbReference type="Pfam" id="PF00072">
    <property type="entry name" value="Response_reg"/>
    <property type="match status" value="1"/>
</dbReference>
<evidence type="ECO:0000259" key="3">
    <source>
        <dbReference type="PROSITE" id="PS50110"/>
    </source>
</evidence>
<sequence length="139" mass="15240">MMRPLKVLILEDNPFQLMVLHQMLNAFRIFDVLTAENVDSARNSLLKRGAIDVAICDLYLEGASGLELIRELALKRDATALIILSAAAPQVIEMAARMARRHGLEVLGCLPKPVTLDGLGQLLDIYRQSRQNTGGSGTN</sequence>
<dbReference type="PANTHER" id="PTHR44591">
    <property type="entry name" value="STRESS RESPONSE REGULATOR PROTEIN 1"/>
    <property type="match status" value="1"/>
</dbReference>
<organism evidence="4 5">
    <name type="scientific">Pseudomonas fragi</name>
    <dbReference type="NCBI Taxonomy" id="296"/>
    <lineage>
        <taxon>Bacteria</taxon>
        <taxon>Pseudomonadati</taxon>
        <taxon>Pseudomonadota</taxon>
        <taxon>Gammaproteobacteria</taxon>
        <taxon>Pseudomonadales</taxon>
        <taxon>Pseudomonadaceae</taxon>
        <taxon>Pseudomonas</taxon>
    </lineage>
</organism>
<dbReference type="PANTHER" id="PTHR44591:SF3">
    <property type="entry name" value="RESPONSE REGULATORY DOMAIN-CONTAINING PROTEIN"/>
    <property type="match status" value="1"/>
</dbReference>
<reference evidence="4 5" key="1">
    <citation type="submission" date="2017-08" db="EMBL/GenBank/DDBJ databases">
        <title>Genomic and metabolic characterisation of spoilage-associated Pseudomonas species.</title>
        <authorList>
            <person name="Stanborough T."/>
            <person name="Fegan N."/>
            <person name="Powell S.M."/>
            <person name="Singh T."/>
            <person name="Tamplin M.L."/>
            <person name="Chandry P.S."/>
        </authorList>
    </citation>
    <scope>NUCLEOTIDE SEQUENCE [LARGE SCALE GENOMIC DNA]</scope>
    <source>
        <strain evidence="4 5">F1820</strain>
    </source>
</reference>
<proteinExistence type="predicted"/>
<keyword evidence="1 2" id="KW-0597">Phosphoprotein</keyword>
<dbReference type="Proteomes" id="UP000216113">
    <property type="component" value="Unassembled WGS sequence"/>
</dbReference>
<evidence type="ECO:0000313" key="4">
    <source>
        <dbReference type="EMBL" id="OZY41934.1"/>
    </source>
</evidence>
<dbReference type="EMBL" id="NQKL01000006">
    <property type="protein sequence ID" value="OZY41934.1"/>
    <property type="molecule type" value="Genomic_DNA"/>
</dbReference>
<dbReference type="GO" id="GO:0000160">
    <property type="term" value="P:phosphorelay signal transduction system"/>
    <property type="evidence" value="ECO:0007669"/>
    <property type="project" value="InterPro"/>
</dbReference>
<feature type="modified residue" description="4-aspartylphosphate" evidence="2">
    <location>
        <position position="57"/>
    </location>
</feature>
<dbReference type="RefSeq" id="WP_095028894.1">
    <property type="nucleotide sequence ID" value="NZ_NQKL01000006.1"/>
</dbReference>
<dbReference type="Gene3D" id="3.40.50.2300">
    <property type="match status" value="1"/>
</dbReference>
<dbReference type="InterPro" id="IPR001789">
    <property type="entry name" value="Sig_transdc_resp-reg_receiver"/>
</dbReference>
<protein>
    <submittedName>
        <fullName evidence="4">Response regulator</fullName>
    </submittedName>
</protein>